<evidence type="ECO:0000313" key="1">
    <source>
        <dbReference type="EMBL" id="MFC4821043.1"/>
    </source>
</evidence>
<dbReference type="InterPro" id="IPR011659">
    <property type="entry name" value="WD40"/>
</dbReference>
<gene>
    <name evidence="1" type="ORF">ACFO6Q_11960</name>
</gene>
<comment type="caution">
    <text evidence="1">The sequence shown here is derived from an EMBL/GenBank/DDBJ whole genome shotgun (WGS) entry which is preliminary data.</text>
</comment>
<sequence>MNRRMLFLPPIAVLAACAASPPRDSGFELVGESALFLPGVVSSPYSEIRPAPSPDGRTILWGSTNRPGGAGGWDIWMSRRDGERWSEPVAAAFDTPSNEFDPAFSPDGRTVYFFSNRPGGYGGDDLWQVAFDPASAAFGTPVNLGAAVNSAGDEWAPAPSPDGRTLLFATNGRGGASRHDLFVSAWRDGAWQTAVPVAGEVNGAGDDFDAAWLDGGRVLVFARSDDVDHAPIALWSAVREGDRYVRATRLDARVNVDGGWILGPAADPSRPGVLLFSGERPGGPGRADIHLIHYRTR</sequence>
<reference evidence="2" key="1">
    <citation type="journal article" date="2019" name="Int. J. Syst. Evol. Microbiol.">
        <title>The Global Catalogue of Microorganisms (GCM) 10K type strain sequencing project: providing services to taxonomists for standard genome sequencing and annotation.</title>
        <authorList>
            <consortium name="The Broad Institute Genomics Platform"/>
            <consortium name="The Broad Institute Genome Sequencing Center for Infectious Disease"/>
            <person name="Wu L."/>
            <person name="Ma J."/>
        </authorList>
    </citation>
    <scope>NUCLEOTIDE SEQUENCE [LARGE SCALE GENOMIC DNA]</scope>
    <source>
        <strain evidence="2">CCUG 30340</strain>
    </source>
</reference>
<accession>A0ABV9QUI7</accession>
<dbReference type="PROSITE" id="PS51257">
    <property type="entry name" value="PROKAR_LIPOPROTEIN"/>
    <property type="match status" value="1"/>
</dbReference>
<dbReference type="SUPFAM" id="SSF82171">
    <property type="entry name" value="DPP6 N-terminal domain-like"/>
    <property type="match status" value="1"/>
</dbReference>
<name>A0ABV9QUI7_9GAMM</name>
<dbReference type="InterPro" id="IPR011042">
    <property type="entry name" value="6-blade_b-propeller_TolB-like"/>
</dbReference>
<proteinExistence type="predicted"/>
<dbReference type="Proteomes" id="UP001595886">
    <property type="component" value="Unassembled WGS sequence"/>
</dbReference>
<dbReference type="Gene3D" id="2.120.10.30">
    <property type="entry name" value="TolB, C-terminal domain"/>
    <property type="match status" value="2"/>
</dbReference>
<dbReference type="Pfam" id="PF07676">
    <property type="entry name" value="PD40"/>
    <property type="match status" value="3"/>
</dbReference>
<protein>
    <submittedName>
        <fullName evidence="1">TolB family protein</fullName>
    </submittedName>
</protein>
<organism evidence="1 2">
    <name type="scientific">Dokdonella ginsengisoli</name>
    <dbReference type="NCBI Taxonomy" id="363846"/>
    <lineage>
        <taxon>Bacteria</taxon>
        <taxon>Pseudomonadati</taxon>
        <taxon>Pseudomonadota</taxon>
        <taxon>Gammaproteobacteria</taxon>
        <taxon>Lysobacterales</taxon>
        <taxon>Rhodanobacteraceae</taxon>
        <taxon>Dokdonella</taxon>
    </lineage>
</organism>
<evidence type="ECO:0000313" key="2">
    <source>
        <dbReference type="Proteomes" id="UP001595886"/>
    </source>
</evidence>
<dbReference type="RefSeq" id="WP_380021295.1">
    <property type="nucleotide sequence ID" value="NZ_JBHSHD010000008.1"/>
</dbReference>
<dbReference type="EMBL" id="JBHSHD010000008">
    <property type="protein sequence ID" value="MFC4821043.1"/>
    <property type="molecule type" value="Genomic_DNA"/>
</dbReference>
<keyword evidence="2" id="KW-1185">Reference proteome</keyword>